<protein>
    <submittedName>
        <fullName evidence="1">Uncharacterized protein</fullName>
    </submittedName>
</protein>
<reference evidence="1 2" key="1">
    <citation type="submission" date="2013-01" db="EMBL/GenBank/DDBJ databases">
        <authorList>
            <person name="Harkins D.M."/>
            <person name="Durkin A.S."/>
            <person name="Brinkac L.M."/>
            <person name="Haft D.H."/>
            <person name="Selengut J.D."/>
            <person name="Sanka R."/>
            <person name="DePew J."/>
            <person name="Purushe J."/>
            <person name="Galloway R.L."/>
            <person name="Vinetz J.M."/>
            <person name="Sutton G.G."/>
            <person name="Nierman W.C."/>
            <person name="Fouts D.E."/>
        </authorList>
    </citation>
    <scope>NUCLEOTIDE SEQUENCE [LARGE SCALE GENOMIC DNA]</scope>
    <source>
        <strain evidence="1 2">Sponselee CDC</strain>
    </source>
</reference>
<gene>
    <name evidence="1" type="ORF">LEP1GSC016_0003</name>
</gene>
<name>M6BGD6_LEPBO</name>
<dbReference type="PATRIC" id="fig|1218567.3.peg.3705"/>
<accession>M6BGD6</accession>
<proteinExistence type="predicted"/>
<dbReference type="Proteomes" id="UP000011873">
    <property type="component" value="Unassembled WGS sequence"/>
</dbReference>
<sequence length="63" mass="7716">MPIPELIKRVFYRSFQSKEKIALEYLKLQGENFEDSPTYDGSFFFCRIHSDMEFYSFETSWER</sequence>
<comment type="caution">
    <text evidence="1">The sequence shown here is derived from an EMBL/GenBank/DDBJ whole genome shotgun (WGS) entry which is preliminary data.</text>
</comment>
<organism evidence="1 2">
    <name type="scientific">Leptospira borgpetersenii serovar Hardjo-bovis str. Sponselee</name>
    <dbReference type="NCBI Taxonomy" id="1303729"/>
    <lineage>
        <taxon>Bacteria</taxon>
        <taxon>Pseudomonadati</taxon>
        <taxon>Spirochaetota</taxon>
        <taxon>Spirochaetia</taxon>
        <taxon>Leptospirales</taxon>
        <taxon>Leptospiraceae</taxon>
        <taxon>Leptospira</taxon>
    </lineage>
</organism>
<evidence type="ECO:0000313" key="2">
    <source>
        <dbReference type="Proteomes" id="UP000011873"/>
    </source>
</evidence>
<dbReference type="AlphaFoldDB" id="M6BGD6"/>
<dbReference type="EMBL" id="ANMU01000146">
    <property type="protein sequence ID" value="EMJ78782.1"/>
    <property type="molecule type" value="Genomic_DNA"/>
</dbReference>
<evidence type="ECO:0000313" key="1">
    <source>
        <dbReference type="EMBL" id="EMJ78782.1"/>
    </source>
</evidence>